<protein>
    <submittedName>
        <fullName evidence="2">Vps62-related protein</fullName>
    </submittedName>
</protein>
<feature type="region of interest" description="Disordered" evidence="1">
    <location>
        <begin position="428"/>
        <end position="453"/>
    </location>
</feature>
<dbReference type="InterPro" id="IPR009291">
    <property type="entry name" value="Vps62"/>
</dbReference>
<name>A0AAJ4MP36_9BURK</name>
<accession>A0AAJ4MP36</accession>
<dbReference type="AlphaFoldDB" id="A0AAJ4MP36"/>
<evidence type="ECO:0000313" key="3">
    <source>
        <dbReference type="Proteomes" id="UP000662821"/>
    </source>
</evidence>
<dbReference type="EMBL" id="CP071520">
    <property type="protein sequence ID" value="QSX94501.1"/>
    <property type="molecule type" value="Genomic_DNA"/>
</dbReference>
<dbReference type="Proteomes" id="UP000662821">
    <property type="component" value="Chromosome"/>
</dbReference>
<sequence>MLNDNNDASDATLALAPYNEKANAAIVKAVRASDWTRTAVRYGEICLTLGKPEEFTEVWSQLDLSKFPPDLNNMPWIGLYQFTGSGQRDANCLPVGDIAVSTRLAPPYQPPRASPMFYLSPCPEATPSALGPALAHPTGFRFLVNDRGSKNPRDICYWQPIAPDGYYALGICFNPREPDISKYWCVRKDLCISVDKIRVWQEHGWQGSGSVEAPKARQDKWKDVQDGYVLLSPLAYTYGSLPAFYLRLPMACLDVEPFDFPAPQKPELDPAIVVNHKLKAGLSPVVIVPFTAIPGDASNVPDQPYTSPFYFIAAQPYYFCYNVLSPTGGGTTTTSYRVGVTKEESTTFERSTSITTNVEVGAVFEGPSASASLSMTNTFSLTQLSGRTEETSVEYSEQLIFKETARVWQWQLLTDLVVTRSDGTQIRPIAYRNQDRTNIPPPDKASPPEAMKN</sequence>
<dbReference type="Pfam" id="PF06101">
    <property type="entry name" value="Vps62"/>
    <property type="match status" value="1"/>
</dbReference>
<gene>
    <name evidence="2" type="ORF">J3P46_17370</name>
</gene>
<organism evidence="2 3">
    <name type="scientific">Janthinobacterium lividum</name>
    <dbReference type="NCBI Taxonomy" id="29581"/>
    <lineage>
        <taxon>Bacteria</taxon>
        <taxon>Pseudomonadati</taxon>
        <taxon>Pseudomonadota</taxon>
        <taxon>Betaproteobacteria</taxon>
        <taxon>Burkholderiales</taxon>
        <taxon>Oxalobacteraceae</taxon>
        <taxon>Janthinobacterium</taxon>
    </lineage>
</organism>
<evidence type="ECO:0000313" key="2">
    <source>
        <dbReference type="EMBL" id="QSX94501.1"/>
    </source>
</evidence>
<reference evidence="2 3" key="1">
    <citation type="submission" date="2021-03" db="EMBL/GenBank/DDBJ databases">
        <title>Draft genome sequence of Janthinobacterium sp. strain PLB02 isolated from infected primmorphs (Lubomirskia baicalensis).</title>
        <authorList>
            <person name="Chernogor L.I."/>
            <person name="Belikov S.I."/>
            <person name="Petrushin I.S."/>
        </authorList>
    </citation>
    <scope>NUCLEOTIDE SEQUENCE [LARGE SCALE GENOMIC DNA]</scope>
    <source>
        <strain evidence="2 3">PLB02</strain>
    </source>
</reference>
<evidence type="ECO:0000256" key="1">
    <source>
        <dbReference type="SAM" id="MobiDB-lite"/>
    </source>
</evidence>
<dbReference type="RefSeq" id="WP_151095882.1">
    <property type="nucleotide sequence ID" value="NZ_CP071520.1"/>
</dbReference>
<proteinExistence type="predicted"/>